<organism evidence="1 2">
    <name type="scientific">Paraburkholderia tuberum</name>
    <dbReference type="NCBI Taxonomy" id="157910"/>
    <lineage>
        <taxon>Bacteria</taxon>
        <taxon>Pseudomonadati</taxon>
        <taxon>Pseudomonadota</taxon>
        <taxon>Betaproteobacteria</taxon>
        <taxon>Burkholderiales</taxon>
        <taxon>Burkholderiaceae</taxon>
        <taxon>Paraburkholderia</taxon>
    </lineage>
</organism>
<evidence type="ECO:0000313" key="1">
    <source>
        <dbReference type="EMBL" id="SDQ47051.1"/>
    </source>
</evidence>
<dbReference type="STRING" id="157910.SAMN05445850_0730"/>
<keyword evidence="2" id="KW-1185">Reference proteome</keyword>
<evidence type="ECO:0000313" key="2">
    <source>
        <dbReference type="Proteomes" id="UP000199365"/>
    </source>
</evidence>
<gene>
    <name evidence="1" type="ORF">SAMN05445850_0730</name>
</gene>
<dbReference type="Proteomes" id="UP000199365">
    <property type="component" value="Unassembled WGS sequence"/>
</dbReference>
<dbReference type="EMBL" id="FNKX01000001">
    <property type="protein sequence ID" value="SDQ47051.1"/>
    <property type="molecule type" value="Genomic_DNA"/>
</dbReference>
<dbReference type="InterPro" id="IPR027056">
    <property type="entry name" value="Gluconate_2DH_su3"/>
</dbReference>
<dbReference type="Pfam" id="PF13618">
    <property type="entry name" value="Gluconate_2-dh3"/>
    <property type="match status" value="1"/>
</dbReference>
<dbReference type="RefSeq" id="WP_090801482.1">
    <property type="nucleotide sequence ID" value="NZ_FNKX01000001.1"/>
</dbReference>
<sequence>MTNRPRSTRVTRYPGYDVLDKRTTPSWDAHTRAVIAERLATPLEPRFFNAVEWLAVTSLCARIVPQANAQPVVPLAALLDARLAGNGNDGYRDARLPPMRDAWRIGLAALDAECRERGGLPFASLAEDTQIALLGEMQRGELTNPAWRGMPSKLFFGERVLHDICGLYYSHPHAWSEIGFGGPANPRGYVRMYLNRRDPWEAVEATPDTHEQAAKENRRVR</sequence>
<accession>A0A1H1B5M5</accession>
<protein>
    <submittedName>
        <fullName evidence="1">Gluconate 2-dehydrogenase subunit 3</fullName>
    </submittedName>
</protein>
<reference evidence="2" key="1">
    <citation type="submission" date="2016-10" db="EMBL/GenBank/DDBJ databases">
        <authorList>
            <person name="Varghese N."/>
            <person name="Submissions S."/>
        </authorList>
    </citation>
    <scope>NUCLEOTIDE SEQUENCE [LARGE SCALE GENOMIC DNA]</scope>
    <source>
        <strain evidence="2">DUS833</strain>
    </source>
</reference>
<name>A0A1H1B5M5_9BURK</name>
<proteinExistence type="predicted"/>
<dbReference type="AlphaFoldDB" id="A0A1H1B5M5"/>